<evidence type="ECO:0000313" key="1">
    <source>
        <dbReference type="EMBL" id="ATZ23963.1"/>
    </source>
</evidence>
<dbReference type="EMBL" id="CP024985">
    <property type="protein sequence ID" value="ATZ23963.1"/>
    <property type="molecule type" value="Genomic_DNA"/>
</dbReference>
<keyword evidence="2" id="KW-1185">Reference proteome</keyword>
<protein>
    <submittedName>
        <fullName evidence="1">Uncharacterized protein</fullName>
    </submittedName>
</protein>
<evidence type="ECO:0000313" key="2">
    <source>
        <dbReference type="Proteomes" id="UP000231791"/>
    </source>
</evidence>
<dbReference type="RefSeq" id="WP_030235139.1">
    <property type="nucleotide sequence ID" value="NZ_CP024985.1"/>
</dbReference>
<gene>
    <name evidence="1" type="ORF">SLAV_10475</name>
</gene>
<dbReference type="OrthoDB" id="3635333at2"/>
<sequence>MPQKRVLALSLSLAAAVAVSGLGAPAAHAAPAAGCVYKPTILPLPAGATGGNATRSGAKDVFGGTVTIAGAADAHAAVWKDGTVTDLGTVPGANTAPNVNAVNSSGVVVGSAFNITGGDDGWPSGYLVPFRSRDGKLEALPLPGGVSGLAPTAISDAGDIYASTRSENPNLDTVYVWPADRPGTVIKAPGFPAGSKVKGVDSDGTVAVTVESDVDATWRPYTVKNGVAKALPLPVGAPNAQVTGISNGRAVGIGLTSRSSFGVVWDQDGTAKKLTGSIEAYGISPTGLIFGYGKSNTLWQLTTPKGTVPGDGYVNALTPDNALIGHAPVPGTPDSMYPAIWHCS</sequence>
<name>A0A2K8PE02_STRLA</name>
<organism evidence="1 2">
    <name type="scientific">Streptomyces lavendulae subsp. lavendulae</name>
    <dbReference type="NCBI Taxonomy" id="58340"/>
    <lineage>
        <taxon>Bacteria</taxon>
        <taxon>Bacillati</taxon>
        <taxon>Actinomycetota</taxon>
        <taxon>Actinomycetes</taxon>
        <taxon>Kitasatosporales</taxon>
        <taxon>Streptomycetaceae</taxon>
        <taxon>Streptomyces</taxon>
    </lineage>
</organism>
<dbReference type="GeneID" id="49383158"/>
<dbReference type="AlphaFoldDB" id="A0A2K8PE02"/>
<accession>A0A2K8PE02</accession>
<dbReference type="Proteomes" id="UP000231791">
    <property type="component" value="Chromosome"/>
</dbReference>
<reference evidence="1 2" key="1">
    <citation type="submission" date="2017-11" db="EMBL/GenBank/DDBJ databases">
        <title>Complete genome sequence of Streptomyces lavendulae subsp. lavendulae CCM 3239 (formerly 'Streptomyces aureofaciens CCM 3239'), the producer of the angucycline-type antibiotic auricin.</title>
        <authorList>
            <person name="Busche T."/>
            <person name="Novakova R."/>
            <person name="Al'Dilaimi A."/>
            <person name="Homerova D."/>
            <person name="Feckova L."/>
            <person name="Rezuchova B."/>
            <person name="Mingyar E."/>
            <person name="Csolleiova D."/>
            <person name="Bekeova C."/>
            <person name="Winkler A."/>
            <person name="Sevcikova B."/>
            <person name="Kalinowski J."/>
            <person name="Kormanec J."/>
            <person name="Ruckert C."/>
        </authorList>
    </citation>
    <scope>NUCLEOTIDE SEQUENCE [LARGE SCALE GENOMIC DNA]</scope>
    <source>
        <strain evidence="1 2">CCM 3239</strain>
    </source>
</reference>
<dbReference type="KEGG" id="slx:SLAV_10475"/>
<proteinExistence type="predicted"/>